<protein>
    <submittedName>
        <fullName evidence="2">Uncharacterized protein</fullName>
    </submittedName>
</protein>
<dbReference type="AlphaFoldDB" id="A0A7J8B6P3"/>
<accession>A0A7J8B6P3</accession>
<name>A0A7J8B6P3_ROUAE</name>
<dbReference type="Proteomes" id="UP000593571">
    <property type="component" value="Unassembled WGS sequence"/>
</dbReference>
<feature type="region of interest" description="Disordered" evidence="1">
    <location>
        <begin position="35"/>
        <end position="120"/>
    </location>
</feature>
<sequence length="120" mass="13151">MDLVGYGSPRDGPRAGPPLLWEPVFTGRGARLLTADKTGPFGVPEAPETSRLAGRPRGAASAQFAAGPPAFLGTQASRRPVSLVSRRRRREADLLPGVCTAKNEQRERQSQESRRERRRF</sequence>
<feature type="compositionally biased region" description="Basic and acidic residues" evidence="1">
    <location>
        <begin position="103"/>
        <end position="120"/>
    </location>
</feature>
<evidence type="ECO:0000313" key="3">
    <source>
        <dbReference type="Proteomes" id="UP000593571"/>
    </source>
</evidence>
<dbReference type="EMBL" id="JACASE010000020">
    <property type="protein sequence ID" value="KAF6394497.1"/>
    <property type="molecule type" value="Genomic_DNA"/>
</dbReference>
<proteinExistence type="predicted"/>
<gene>
    <name evidence="2" type="ORF">HJG63_010451</name>
</gene>
<comment type="caution">
    <text evidence="2">The sequence shown here is derived from an EMBL/GenBank/DDBJ whole genome shotgun (WGS) entry which is preliminary data.</text>
</comment>
<evidence type="ECO:0000256" key="1">
    <source>
        <dbReference type="SAM" id="MobiDB-lite"/>
    </source>
</evidence>
<reference evidence="2 3" key="1">
    <citation type="journal article" date="2020" name="Nature">
        <title>Six reference-quality genomes reveal evolution of bat adaptations.</title>
        <authorList>
            <person name="Jebb D."/>
            <person name="Huang Z."/>
            <person name="Pippel M."/>
            <person name="Hughes G.M."/>
            <person name="Lavrichenko K."/>
            <person name="Devanna P."/>
            <person name="Winkler S."/>
            <person name="Jermiin L.S."/>
            <person name="Skirmuntt E.C."/>
            <person name="Katzourakis A."/>
            <person name="Burkitt-Gray L."/>
            <person name="Ray D.A."/>
            <person name="Sullivan K.A.M."/>
            <person name="Roscito J.G."/>
            <person name="Kirilenko B.M."/>
            <person name="Davalos L.M."/>
            <person name="Corthals A.P."/>
            <person name="Power M.L."/>
            <person name="Jones G."/>
            <person name="Ransome R.D."/>
            <person name="Dechmann D.K.N."/>
            <person name="Locatelli A.G."/>
            <person name="Puechmaille S.J."/>
            <person name="Fedrigo O."/>
            <person name="Jarvis E.D."/>
            <person name="Hiller M."/>
            <person name="Vernes S.C."/>
            <person name="Myers E.W."/>
            <person name="Teeling E.C."/>
        </authorList>
    </citation>
    <scope>NUCLEOTIDE SEQUENCE [LARGE SCALE GENOMIC DNA]</scope>
    <source>
        <strain evidence="2">MRouAeg1</strain>
        <tissue evidence="2">Muscle</tissue>
    </source>
</reference>
<organism evidence="2 3">
    <name type="scientific">Rousettus aegyptiacus</name>
    <name type="common">Egyptian fruit bat</name>
    <name type="synonym">Pteropus aegyptiacus</name>
    <dbReference type="NCBI Taxonomy" id="9407"/>
    <lineage>
        <taxon>Eukaryota</taxon>
        <taxon>Metazoa</taxon>
        <taxon>Chordata</taxon>
        <taxon>Craniata</taxon>
        <taxon>Vertebrata</taxon>
        <taxon>Euteleostomi</taxon>
        <taxon>Mammalia</taxon>
        <taxon>Eutheria</taxon>
        <taxon>Laurasiatheria</taxon>
        <taxon>Chiroptera</taxon>
        <taxon>Yinpterochiroptera</taxon>
        <taxon>Pteropodoidea</taxon>
        <taxon>Pteropodidae</taxon>
        <taxon>Rousettinae</taxon>
        <taxon>Rousettus</taxon>
    </lineage>
</organism>
<evidence type="ECO:0000313" key="2">
    <source>
        <dbReference type="EMBL" id="KAF6394497.1"/>
    </source>
</evidence>
<keyword evidence="3" id="KW-1185">Reference proteome</keyword>
<feature type="compositionally biased region" description="Low complexity" evidence="1">
    <location>
        <begin position="58"/>
        <end position="84"/>
    </location>
</feature>